<evidence type="ECO:0000256" key="2">
    <source>
        <dbReference type="SAM" id="Phobius"/>
    </source>
</evidence>
<reference evidence="3 4" key="1">
    <citation type="submission" date="2017-06" db="EMBL/GenBank/DDBJ databases">
        <title>Genome sequencing of cyanobaciteial culture collection at National Institute for Environmental Studies (NIES).</title>
        <authorList>
            <person name="Hirose Y."/>
            <person name="Shimura Y."/>
            <person name="Fujisawa T."/>
            <person name="Nakamura Y."/>
            <person name="Kawachi M."/>
        </authorList>
    </citation>
    <scope>NUCLEOTIDE SEQUENCE [LARGE SCALE GENOMIC DNA]</scope>
    <source>
        <strain evidence="3 4">NIES-267</strain>
    </source>
</reference>
<keyword evidence="2" id="KW-0812">Transmembrane</keyword>
<gene>
    <name evidence="3" type="ORF">NIES267_19060</name>
</gene>
<organism evidence="3 4">
    <name type="scientific">Calothrix parasitica NIES-267</name>
    <dbReference type="NCBI Taxonomy" id="1973488"/>
    <lineage>
        <taxon>Bacteria</taxon>
        <taxon>Bacillati</taxon>
        <taxon>Cyanobacteriota</taxon>
        <taxon>Cyanophyceae</taxon>
        <taxon>Nostocales</taxon>
        <taxon>Calotrichaceae</taxon>
        <taxon>Calothrix</taxon>
    </lineage>
</organism>
<dbReference type="EMBL" id="AP018227">
    <property type="protein sequence ID" value="BAY82426.1"/>
    <property type="molecule type" value="Genomic_DNA"/>
</dbReference>
<feature type="compositionally biased region" description="Polar residues" evidence="1">
    <location>
        <begin position="1"/>
        <end position="23"/>
    </location>
</feature>
<accession>A0A1Z4LMG3</accession>
<dbReference type="AlphaFoldDB" id="A0A1Z4LMG3"/>
<keyword evidence="4" id="KW-1185">Reference proteome</keyword>
<protein>
    <submittedName>
        <fullName evidence="3">Uncharacterized protein</fullName>
    </submittedName>
</protein>
<sequence>MTAFNHPQEQNHQDSQANNNLQNKSKDMNKEKKSLFGSKTFWGVVFTSTAAIAPIIGNNVDTIVQNKPEPVNYGQDAAQIVVIVCGAAASIVGRVEAKSPIYTPKWMPGPSDTDFDSEEIS</sequence>
<proteinExistence type="predicted"/>
<dbReference type="Proteomes" id="UP000218418">
    <property type="component" value="Chromosome"/>
</dbReference>
<feature type="region of interest" description="Disordered" evidence="1">
    <location>
        <begin position="1"/>
        <end position="31"/>
    </location>
</feature>
<evidence type="ECO:0000313" key="4">
    <source>
        <dbReference type="Proteomes" id="UP000218418"/>
    </source>
</evidence>
<evidence type="ECO:0000313" key="3">
    <source>
        <dbReference type="EMBL" id="BAY82426.1"/>
    </source>
</evidence>
<feature type="transmembrane region" description="Helical" evidence="2">
    <location>
        <begin position="40"/>
        <end position="57"/>
    </location>
</feature>
<keyword evidence="2" id="KW-1133">Transmembrane helix</keyword>
<keyword evidence="2" id="KW-0472">Membrane</keyword>
<feature type="transmembrane region" description="Helical" evidence="2">
    <location>
        <begin position="77"/>
        <end position="97"/>
    </location>
</feature>
<evidence type="ECO:0000256" key="1">
    <source>
        <dbReference type="SAM" id="MobiDB-lite"/>
    </source>
</evidence>
<name>A0A1Z4LMG3_9CYAN</name>